<reference evidence="8" key="1">
    <citation type="submission" date="2020-03" db="EMBL/GenBank/DDBJ databases">
        <title>Evolution of repeat sequences and sex chromosomes of tilapia species revealed by chromosome-level genomes.</title>
        <authorList>
            <person name="Xu L."/>
            <person name="Tao W."/>
            <person name="Wang D."/>
            <person name="Zhou Q."/>
        </authorList>
    </citation>
    <scope>NUCLEOTIDE SEQUENCE [LARGE SCALE GENOMIC DNA]</scope>
    <source>
        <strain evidence="8">Israel</strain>
    </source>
</reference>
<name>A0AAZ1X704_OREAU</name>
<dbReference type="Ensembl" id="ENSOABT00000068202.1">
    <property type="protein sequence ID" value="ENSOABP00000063478.1"/>
    <property type="gene ID" value="ENSOABG00000028793.1"/>
</dbReference>
<sequence length="130" mass="14258">MDPQDYPTEAVPLQGVSYGELPIQPTVVQQTAVNINTDKPVIIEYPQDHIMWSICCFVYANPFCLGLVALLYSIKARDRKVVGDVDGARSYGSTARCLNIIATIIVAIGFLAFIIGMAVLTTFILSSRPY</sequence>
<dbReference type="GO" id="GO:0005886">
    <property type="term" value="C:plasma membrane"/>
    <property type="evidence" value="ECO:0007669"/>
    <property type="project" value="TreeGrafter"/>
</dbReference>
<evidence type="ECO:0000313" key="7">
    <source>
        <dbReference type="Ensembl" id="ENSOABP00000063478.1"/>
    </source>
</evidence>
<evidence type="ECO:0000256" key="1">
    <source>
        <dbReference type="ARBA" id="ARBA00004370"/>
    </source>
</evidence>
<organism evidence="7 8">
    <name type="scientific">Oreochromis aureus</name>
    <name type="common">Israeli tilapia</name>
    <name type="synonym">Chromis aureus</name>
    <dbReference type="NCBI Taxonomy" id="47969"/>
    <lineage>
        <taxon>Eukaryota</taxon>
        <taxon>Metazoa</taxon>
        <taxon>Chordata</taxon>
        <taxon>Craniata</taxon>
        <taxon>Vertebrata</taxon>
        <taxon>Euteleostomi</taxon>
        <taxon>Actinopterygii</taxon>
        <taxon>Neopterygii</taxon>
        <taxon>Teleostei</taxon>
        <taxon>Neoteleostei</taxon>
        <taxon>Acanthomorphata</taxon>
        <taxon>Ovalentaria</taxon>
        <taxon>Cichlomorphae</taxon>
        <taxon>Cichliformes</taxon>
        <taxon>Cichlidae</taxon>
        <taxon>African cichlids</taxon>
        <taxon>Pseudocrenilabrinae</taxon>
        <taxon>Oreochromini</taxon>
        <taxon>Oreochromis</taxon>
    </lineage>
</organism>
<keyword evidence="4 6" id="KW-1133">Transmembrane helix</keyword>
<keyword evidence="5 6" id="KW-0472">Membrane</keyword>
<evidence type="ECO:0008006" key="9">
    <source>
        <dbReference type="Google" id="ProtNLM"/>
    </source>
</evidence>
<evidence type="ECO:0000256" key="3">
    <source>
        <dbReference type="ARBA" id="ARBA00022692"/>
    </source>
</evidence>
<dbReference type="PANTHER" id="PTHR13999:SF31">
    <property type="entry name" value="IFITM1-RELATED"/>
    <property type="match status" value="1"/>
</dbReference>
<feature type="transmembrane region" description="Helical" evidence="6">
    <location>
        <begin position="98"/>
        <end position="125"/>
    </location>
</feature>
<proteinExistence type="inferred from homology"/>
<protein>
    <recommendedName>
        <fullName evidence="9">Interferon-induced transmembrane protein 3</fullName>
    </recommendedName>
</protein>
<dbReference type="AlphaFoldDB" id="A0AAZ1X704"/>
<gene>
    <name evidence="7" type="primary">LOC116316872</name>
</gene>
<evidence type="ECO:0000313" key="8">
    <source>
        <dbReference type="Proteomes" id="UP000472276"/>
    </source>
</evidence>
<dbReference type="Pfam" id="PF04505">
    <property type="entry name" value="CD225"/>
    <property type="match status" value="1"/>
</dbReference>
<dbReference type="Proteomes" id="UP000472276">
    <property type="component" value="Unassembled WGS sequence"/>
</dbReference>
<accession>A0AAZ1X704</accession>
<keyword evidence="3 6" id="KW-0812">Transmembrane</keyword>
<reference evidence="7" key="3">
    <citation type="submission" date="2025-09" db="UniProtKB">
        <authorList>
            <consortium name="Ensembl"/>
        </authorList>
    </citation>
    <scope>IDENTIFICATION</scope>
</reference>
<dbReference type="InterPro" id="IPR051517">
    <property type="entry name" value="IFITM_antiviral_protein"/>
</dbReference>
<evidence type="ECO:0000256" key="2">
    <source>
        <dbReference type="ARBA" id="ARBA00006843"/>
    </source>
</evidence>
<evidence type="ECO:0000256" key="4">
    <source>
        <dbReference type="ARBA" id="ARBA00022989"/>
    </source>
</evidence>
<evidence type="ECO:0000256" key="6">
    <source>
        <dbReference type="SAM" id="Phobius"/>
    </source>
</evidence>
<evidence type="ECO:0000256" key="5">
    <source>
        <dbReference type="ARBA" id="ARBA00023136"/>
    </source>
</evidence>
<comment type="subcellular location">
    <subcellularLocation>
        <location evidence="1">Membrane</location>
    </subcellularLocation>
</comment>
<dbReference type="PANTHER" id="PTHR13999">
    <property type="entry name" value="INTERFERON INDUCIBLE TRANSMEMBRANE PROTEIN"/>
    <property type="match status" value="1"/>
</dbReference>
<keyword evidence="8" id="KW-1185">Reference proteome</keyword>
<dbReference type="InterPro" id="IPR007593">
    <property type="entry name" value="CD225/Dispanin_fam"/>
</dbReference>
<dbReference type="RefSeq" id="XP_031591376.2">
    <property type="nucleotide sequence ID" value="XM_031735516.2"/>
</dbReference>
<dbReference type="GeneID" id="116316872"/>
<dbReference type="KEGG" id="oau:116316872"/>
<reference evidence="7" key="2">
    <citation type="submission" date="2025-08" db="UniProtKB">
        <authorList>
            <consortium name="Ensembl"/>
        </authorList>
    </citation>
    <scope>IDENTIFICATION</scope>
</reference>
<comment type="similarity">
    <text evidence="2">Belongs to the CD225/Dispanin family.</text>
</comment>
<feature type="transmembrane region" description="Helical" evidence="6">
    <location>
        <begin position="50"/>
        <end position="72"/>
    </location>
</feature>